<dbReference type="InterPro" id="IPR000477">
    <property type="entry name" value="RT_dom"/>
</dbReference>
<name>A0AAU9UD81_EUPED</name>
<evidence type="ECO:0000313" key="2">
    <source>
        <dbReference type="EMBL" id="CAH2095709.1"/>
    </source>
</evidence>
<reference evidence="2" key="1">
    <citation type="submission" date="2022-03" db="EMBL/GenBank/DDBJ databases">
        <authorList>
            <person name="Tunstrom K."/>
        </authorList>
    </citation>
    <scope>NUCLEOTIDE SEQUENCE</scope>
</reference>
<sequence>MYFLGLKQYNLVQNEFGKILDLCFSSTPCFVSHIVSRPIVGEDRYHPALNIDVLDLQVSHLIENKAQTPNFYICNYDDINTYLKNIDWNVLLSCDSVNDAVNIFYNTIRSCISLLVPVKISNKTSYPSWYSRALIKIIKEKFKVYKRWKKYGNPRDYDEFSILRERQHRVQKTCFDLFTSSSEKLIKTSPKYFWKYIKNKLGSTSYPSKFTHNNIDYTKGDDICNAFNKFFESVFLKPQRANSTIPISFTHPCNDCLSKVNVNKQNLLKYLRTLDKSKGAGCDGIPPLFFASCADSLCYPISILFDRSLQEGIFPDAWKKAQIVPIHKKGSKSLIANYRPISILNTIAKLFEKVVYEDIYSIIAKGIPRTQHGFLRGRSTLSNLTLFSDFILKAMEKGGQVDVVYTDFEKAFDRVDHVILLQKLHNLGIHGDLLRWVQSYLTNRTQIVVLGGYRSDYINVPSGIPQGSHLGPLFYSAYIYDIDTVLVNSKHLLYADDKKVYISVRSVDDCKRLQHDLNNLFDYYTKNNINVSIQKCQCISFTRKNNPIVFKYNFKGIEIGRTQMVRDLGVYFDSKMLMSSHIDIIRSKAVKNLGFVIRTCSPFKDPLTIKIVYFAYVRSILEYAAPVWSPRYDIYIKRIENVQKKFINHINFKCRKADISDEYINICRAYNLLTLTERREVLDMGLLYDIIRGRLDSPELAEHILLNTPSRRLRHTPLLHVPYCHTNYVQNSVLTRLPNTYNMKFNCIDIFNGSKNIFKNKIKRHILNQHNPNNK</sequence>
<dbReference type="PANTHER" id="PTHR33332">
    <property type="entry name" value="REVERSE TRANSCRIPTASE DOMAIN-CONTAINING PROTEIN"/>
    <property type="match status" value="1"/>
</dbReference>
<proteinExistence type="predicted"/>
<dbReference type="GO" id="GO:0071897">
    <property type="term" value="P:DNA biosynthetic process"/>
    <property type="evidence" value="ECO:0007669"/>
    <property type="project" value="UniProtKB-ARBA"/>
</dbReference>
<dbReference type="SUPFAM" id="SSF56672">
    <property type="entry name" value="DNA/RNA polymerases"/>
    <property type="match status" value="1"/>
</dbReference>
<comment type="caution">
    <text evidence="2">The sequence shown here is derived from an EMBL/GenBank/DDBJ whole genome shotgun (WGS) entry which is preliminary data.</text>
</comment>
<dbReference type="Proteomes" id="UP001153954">
    <property type="component" value="Unassembled WGS sequence"/>
</dbReference>
<dbReference type="AlphaFoldDB" id="A0AAU9UD81"/>
<evidence type="ECO:0000313" key="3">
    <source>
        <dbReference type="Proteomes" id="UP001153954"/>
    </source>
</evidence>
<dbReference type="InterPro" id="IPR043502">
    <property type="entry name" value="DNA/RNA_pol_sf"/>
</dbReference>
<keyword evidence="3" id="KW-1185">Reference proteome</keyword>
<dbReference type="CDD" id="cd01650">
    <property type="entry name" value="RT_nLTR_like"/>
    <property type="match status" value="1"/>
</dbReference>
<dbReference type="EMBL" id="CAKOGL010000015">
    <property type="protein sequence ID" value="CAH2095709.1"/>
    <property type="molecule type" value="Genomic_DNA"/>
</dbReference>
<organism evidence="2 3">
    <name type="scientific">Euphydryas editha</name>
    <name type="common">Edith's checkerspot</name>
    <dbReference type="NCBI Taxonomy" id="104508"/>
    <lineage>
        <taxon>Eukaryota</taxon>
        <taxon>Metazoa</taxon>
        <taxon>Ecdysozoa</taxon>
        <taxon>Arthropoda</taxon>
        <taxon>Hexapoda</taxon>
        <taxon>Insecta</taxon>
        <taxon>Pterygota</taxon>
        <taxon>Neoptera</taxon>
        <taxon>Endopterygota</taxon>
        <taxon>Lepidoptera</taxon>
        <taxon>Glossata</taxon>
        <taxon>Ditrysia</taxon>
        <taxon>Papilionoidea</taxon>
        <taxon>Nymphalidae</taxon>
        <taxon>Nymphalinae</taxon>
        <taxon>Euphydryas</taxon>
    </lineage>
</organism>
<dbReference type="Pfam" id="PF00078">
    <property type="entry name" value="RVT_1"/>
    <property type="match status" value="1"/>
</dbReference>
<feature type="domain" description="Reverse transcriptase" evidence="1">
    <location>
        <begin position="307"/>
        <end position="559"/>
    </location>
</feature>
<gene>
    <name evidence="2" type="ORF">EEDITHA_LOCUS11131</name>
</gene>
<evidence type="ECO:0000259" key="1">
    <source>
        <dbReference type="PROSITE" id="PS50878"/>
    </source>
</evidence>
<accession>A0AAU9UD81</accession>
<protein>
    <recommendedName>
        <fullName evidence="1">Reverse transcriptase domain-containing protein</fullName>
    </recommendedName>
</protein>
<dbReference type="PROSITE" id="PS50878">
    <property type="entry name" value="RT_POL"/>
    <property type="match status" value="1"/>
</dbReference>